<dbReference type="AlphaFoldDB" id="A0A934SVT3"/>
<comment type="caution">
    <text evidence="2">The sequence shown here is derived from an EMBL/GenBank/DDBJ whole genome shotgun (WGS) entry which is preliminary data.</text>
</comment>
<dbReference type="Proteomes" id="UP000622890">
    <property type="component" value="Unassembled WGS sequence"/>
</dbReference>
<evidence type="ECO:0000313" key="2">
    <source>
        <dbReference type="EMBL" id="MBK4736293.1"/>
    </source>
</evidence>
<organism evidence="2 3">
    <name type="scientific">Noviherbaspirillum pedocola</name>
    <dbReference type="NCBI Taxonomy" id="2801341"/>
    <lineage>
        <taxon>Bacteria</taxon>
        <taxon>Pseudomonadati</taxon>
        <taxon>Pseudomonadota</taxon>
        <taxon>Betaproteobacteria</taxon>
        <taxon>Burkholderiales</taxon>
        <taxon>Oxalobacteraceae</taxon>
        <taxon>Noviherbaspirillum</taxon>
    </lineage>
</organism>
<dbReference type="EMBL" id="JAEPBG010000007">
    <property type="protein sequence ID" value="MBK4736293.1"/>
    <property type="molecule type" value="Genomic_DNA"/>
</dbReference>
<keyword evidence="3" id="KW-1185">Reference proteome</keyword>
<gene>
    <name evidence="2" type="ORF">JJB74_16845</name>
</gene>
<feature type="region of interest" description="Disordered" evidence="1">
    <location>
        <begin position="334"/>
        <end position="463"/>
    </location>
</feature>
<protein>
    <submittedName>
        <fullName evidence="2">Uncharacterized protein</fullName>
    </submittedName>
</protein>
<accession>A0A934SVT3</accession>
<feature type="compositionally biased region" description="Basic and acidic residues" evidence="1">
    <location>
        <begin position="394"/>
        <end position="408"/>
    </location>
</feature>
<feature type="compositionally biased region" description="Acidic residues" evidence="1">
    <location>
        <begin position="409"/>
        <end position="421"/>
    </location>
</feature>
<dbReference type="RefSeq" id="WP_200593614.1">
    <property type="nucleotide sequence ID" value="NZ_JAEPBG010000007.1"/>
</dbReference>
<reference evidence="2" key="1">
    <citation type="submission" date="2021-01" db="EMBL/GenBank/DDBJ databases">
        <title>Genome sequence of strain Noviherbaspirillum sp. DKR-6.</title>
        <authorList>
            <person name="Chaudhary D.K."/>
        </authorList>
    </citation>
    <scope>NUCLEOTIDE SEQUENCE</scope>
    <source>
        <strain evidence="2">DKR-6</strain>
    </source>
</reference>
<evidence type="ECO:0000313" key="3">
    <source>
        <dbReference type="Proteomes" id="UP000622890"/>
    </source>
</evidence>
<name>A0A934SVT3_9BURK</name>
<evidence type="ECO:0000256" key="1">
    <source>
        <dbReference type="SAM" id="MobiDB-lite"/>
    </source>
</evidence>
<proteinExistence type="predicted"/>
<sequence length="568" mass="60026">MQSTNPSLHQYASPYIGPAPQPMAVSNPANQQPVPHVHAVAYPSGSWSRQSLEGQVRSELYAAGVSAKATETLAGLAAGLDAVLFEPDALIPLQLTALSPQLNAVVAARLAANLSNPFKGMPTVNMAELNQAMRTISDLEKALRNARSAQAETVGAIWMTIENLLEFLELSKSTAVAGTDRLIDLDGDNLAGDDPETLQQARSALLDNVATGVIRIGVSTAAKLSMLSAMPTPGTAGFSAMRAPWLDPAPRIVAPGSAPQFPGAAVGMQHQAVPVAYPAPQPMPYPTGVHAQVRNDLIYQQQPLPMSTDAATSFLPSSAQTWQSVGQQPVAFATPTVQAPDPGTKAEPATPVPDPAPQLTPRSSKKPGRLKQLMQKLSISKPKGSADARQGTQPDKKNVGDAGGHDSWDSDDADSDHDENDDGAKASPASALVESENRHDSVSEDSIDGDATPGVPHDQVEGGGMALQQHKDGVPIFCTPGMLLNLLRAYNYKKQRSALKKVIALLELLPPNQSALIPDLIEAMVSKAGTSRIDRAALRKAAQTLLKHNYQNHPLHILASEILEALKK</sequence>